<evidence type="ECO:0000313" key="1">
    <source>
        <dbReference type="Ensembl" id="ENSORLP00020002811.1"/>
    </source>
</evidence>
<dbReference type="Proteomes" id="UP000265180">
    <property type="component" value="Chromosome 4"/>
</dbReference>
<sequence length="157" mass="16319">ARLSVGALQTGALALAAHGVLFDELVSRTAVQAQLQATAVLREVQGVFGHADGEGQVAAHPPDDDGGADVTGLDPHLPTHTGAASLRDAQTAALAATSSPVLKRQREVVCGGLVHLLIRAAEVRLEDDCDLKREVKAALMFDVVNYGELQNNVPLGC</sequence>
<accession>A0A3P9K331</accession>
<protein>
    <submittedName>
        <fullName evidence="1">Uncharacterized protein</fullName>
    </submittedName>
</protein>
<dbReference type="AlphaFoldDB" id="A0A3P9K331"/>
<reference evidence="1" key="3">
    <citation type="submission" date="2025-08" db="UniProtKB">
        <authorList>
            <consortium name="Ensembl"/>
        </authorList>
    </citation>
    <scope>IDENTIFICATION</scope>
    <source>
        <strain evidence="1">HNI</strain>
    </source>
</reference>
<organism evidence="1 2">
    <name type="scientific">Oryzias latipes</name>
    <name type="common">Japanese rice fish</name>
    <name type="synonym">Japanese killifish</name>
    <dbReference type="NCBI Taxonomy" id="8090"/>
    <lineage>
        <taxon>Eukaryota</taxon>
        <taxon>Metazoa</taxon>
        <taxon>Chordata</taxon>
        <taxon>Craniata</taxon>
        <taxon>Vertebrata</taxon>
        <taxon>Euteleostomi</taxon>
        <taxon>Actinopterygii</taxon>
        <taxon>Neopterygii</taxon>
        <taxon>Teleostei</taxon>
        <taxon>Neoteleostei</taxon>
        <taxon>Acanthomorphata</taxon>
        <taxon>Ovalentaria</taxon>
        <taxon>Atherinomorphae</taxon>
        <taxon>Beloniformes</taxon>
        <taxon>Adrianichthyidae</taxon>
        <taxon>Oryziinae</taxon>
        <taxon>Oryzias</taxon>
    </lineage>
</organism>
<evidence type="ECO:0000313" key="2">
    <source>
        <dbReference type="Proteomes" id="UP000265180"/>
    </source>
</evidence>
<proteinExistence type="predicted"/>
<dbReference type="Ensembl" id="ENSORLT00020010686.1">
    <property type="protein sequence ID" value="ENSORLP00020002811.1"/>
    <property type="gene ID" value="ENSORLG00020003571.1"/>
</dbReference>
<reference evidence="1 2" key="2">
    <citation type="submission" date="2017-04" db="EMBL/GenBank/DDBJ databases">
        <title>CpG methylation of centromeres and impact of large insertions on vertebrate speciation.</title>
        <authorList>
            <person name="Ichikawa K."/>
            <person name="Yoshimura J."/>
            <person name="Morishita S."/>
        </authorList>
    </citation>
    <scope>NUCLEOTIDE SEQUENCE</scope>
    <source>
        <strain evidence="1 2">HNI</strain>
    </source>
</reference>
<name>A0A3P9K331_ORYLA</name>
<reference key="1">
    <citation type="journal article" date="2007" name="Nature">
        <title>The medaka draft genome and insights into vertebrate genome evolution.</title>
        <authorList>
            <person name="Kasahara M."/>
            <person name="Naruse K."/>
            <person name="Sasaki S."/>
            <person name="Nakatani Y."/>
            <person name="Qu W."/>
            <person name="Ahsan B."/>
            <person name="Yamada T."/>
            <person name="Nagayasu Y."/>
            <person name="Doi K."/>
            <person name="Kasai Y."/>
            <person name="Jindo T."/>
            <person name="Kobayashi D."/>
            <person name="Shimada A."/>
            <person name="Toyoda A."/>
            <person name="Kuroki Y."/>
            <person name="Fujiyama A."/>
            <person name="Sasaki T."/>
            <person name="Shimizu A."/>
            <person name="Asakawa S."/>
            <person name="Shimizu N."/>
            <person name="Hashimoto S."/>
            <person name="Yang J."/>
            <person name="Lee Y."/>
            <person name="Matsushima K."/>
            <person name="Sugano S."/>
            <person name="Sakaizumi M."/>
            <person name="Narita T."/>
            <person name="Ohishi K."/>
            <person name="Haga S."/>
            <person name="Ohta F."/>
            <person name="Nomoto H."/>
            <person name="Nogata K."/>
            <person name="Morishita T."/>
            <person name="Endo T."/>
            <person name="Shin-I T."/>
            <person name="Takeda H."/>
            <person name="Morishita S."/>
            <person name="Kohara Y."/>
        </authorList>
    </citation>
    <scope>NUCLEOTIDE SEQUENCE [LARGE SCALE GENOMIC DNA]</scope>
    <source>
        <strain>Hd-rR</strain>
    </source>
</reference>
<reference evidence="1" key="4">
    <citation type="submission" date="2025-09" db="UniProtKB">
        <authorList>
            <consortium name="Ensembl"/>
        </authorList>
    </citation>
    <scope>IDENTIFICATION</scope>
    <source>
        <strain evidence="1">HNI</strain>
    </source>
</reference>